<feature type="compositionally biased region" description="Acidic residues" evidence="12">
    <location>
        <begin position="2035"/>
        <end position="2044"/>
    </location>
</feature>
<evidence type="ECO:0000259" key="14">
    <source>
        <dbReference type="PROSITE" id="PS50237"/>
    </source>
</evidence>
<reference evidence="15 16" key="1">
    <citation type="submission" date="2019-02" db="EMBL/GenBank/DDBJ databases">
        <title>Genome sequencing of the rare red list fungi Phellinidium pouzarii.</title>
        <authorList>
            <person name="Buettner E."/>
            <person name="Kellner H."/>
        </authorList>
    </citation>
    <scope>NUCLEOTIDE SEQUENCE [LARGE SCALE GENOMIC DNA]</scope>
    <source>
        <strain evidence="15 16">DSM 108285</strain>
    </source>
</reference>
<feature type="region of interest" description="Disordered" evidence="12">
    <location>
        <begin position="2013"/>
        <end position="2206"/>
    </location>
</feature>
<organism evidence="15 16">
    <name type="scientific">Phellinidium pouzarii</name>
    <dbReference type="NCBI Taxonomy" id="167371"/>
    <lineage>
        <taxon>Eukaryota</taxon>
        <taxon>Fungi</taxon>
        <taxon>Dikarya</taxon>
        <taxon>Basidiomycota</taxon>
        <taxon>Agaricomycotina</taxon>
        <taxon>Agaricomycetes</taxon>
        <taxon>Hymenochaetales</taxon>
        <taxon>Hymenochaetaceae</taxon>
        <taxon>Phellinidium</taxon>
    </lineage>
</organism>
<dbReference type="SUPFAM" id="SSF48371">
    <property type="entry name" value="ARM repeat"/>
    <property type="match status" value="1"/>
</dbReference>
<feature type="compositionally biased region" description="Polar residues" evidence="12">
    <location>
        <begin position="2368"/>
        <end position="2384"/>
    </location>
</feature>
<feature type="compositionally biased region" description="Low complexity" evidence="12">
    <location>
        <begin position="960"/>
        <end position="971"/>
    </location>
</feature>
<dbReference type="Gene3D" id="1.10.8.10">
    <property type="entry name" value="DNA helicase RuvA subunit, C-terminal domain"/>
    <property type="match status" value="1"/>
</dbReference>
<dbReference type="InterPro" id="IPR016024">
    <property type="entry name" value="ARM-type_fold"/>
</dbReference>
<dbReference type="SUPFAM" id="SSF56204">
    <property type="entry name" value="Hect, E3 ligase catalytic domain"/>
    <property type="match status" value="1"/>
</dbReference>
<keyword evidence="9" id="KW-0539">Nucleus</keyword>
<comment type="subcellular location">
    <subcellularLocation>
        <location evidence="2">Nucleus</location>
    </subcellularLocation>
</comment>
<comment type="pathway">
    <text evidence="3">Protein modification; protein ubiquitination.</text>
</comment>
<proteinExistence type="inferred from homology"/>
<feature type="compositionally biased region" description="Low complexity" evidence="12">
    <location>
        <begin position="2956"/>
        <end position="2969"/>
    </location>
</feature>
<dbReference type="InterPro" id="IPR035983">
    <property type="entry name" value="Hect_E3_ubiquitin_ligase"/>
</dbReference>
<dbReference type="GO" id="GO:0005634">
    <property type="term" value="C:nucleus"/>
    <property type="evidence" value="ECO:0007669"/>
    <property type="project" value="UniProtKB-SubCell"/>
</dbReference>
<evidence type="ECO:0000256" key="4">
    <source>
        <dbReference type="ARBA" id="ARBA00012485"/>
    </source>
</evidence>
<sequence>MKISHKSKKFIAPHPLAAALIADILATSIDDLPKLLAPIDSWRWPRSDLNAWIKVLDKFDAVLEEVIREYDVDGLQVSDFSPGKKEIICEILKFERLLLENSTNRKMYNSYDRLNSLLFTSDLDVLVATLLLLLRPSQQYTSQPALSHSLHISTSRLASLAKVPPSLREHEIEMLDLVSDKGEKRIESLPQEASEVNFTFYRKGEEQAEKFNGERSDIFEASARPQLGVQSSTPHNVHLGPLIQSSRSAMEDFADAVKSHQVPDNEKYELLCRIRMGWALGPGREEERRMLVVSRLLAIAVYAHTHPESQAQSTLFLYDTDLVNRIAELLQQDCDVPVMVQTAAIAALDALARYRGKIAEVLAAVNAGVNHGILMSLFRKTISDISSLESTLPNLFVDALISFITFIASHASGGNMVVGAGLVPLLIQIFGITHPQRLSIVSKTMQLVDNVLAGFMNAFTIFCNSRGVEALTERIRHEVDLAIETHGTDEAAHYATSSHGLLQFTRAGVLKHLLRSMHRMMQSSGTTEGMRGLIDSSLLRSVSRIIEYRGVFGPTALPIAINIVATFVHNEPTSLTAIQEAKVPETIYKALEAGIEPSFEVVQAIPNALGALCLNQTGQEQLASRPSIIPALFSIFTSEKHLKVLTDKENAASIGSSIDELVRHHPLLRTAVFSALISTLRKIEELGAAYEPPSEIRQYYMLGIAQTSAPMDVEDVTMEDVQSASAPSVVNLATASSEDSGSTAEEISGKVHDNIVINYIDAIGRFLEGLFQHPSHCKDFITTTDGLDCLANLLALHCLPYDYANAVHSDSIVQVIRTMVEVAPTETLAHLAKQVKESLDETAKFWQSPDGESKLLPLVEIADEEGSLEANSFFHKLVTLHTRIMLLSDVYATAGFTHGRNAVGLLQTGTLEIIPNLGALHRTCIWENVVLKNGLVSKGLASLTTSASTEDIAMPSLPTEVASEPSSAAVSGQQPTSAPLKDETKKADDPRGLNASALKHVASQIPNALGPFFQAVGKMILYGRRNPDDSQKKQAAAVSSALAKVMYDHLTEFTEGDPTALYAYHTVMLGLITVMLFDERSSQNNYHAVLLIQFRKIGGLGAVLKTSRRYTDAIARITNLKPAEQSESDKQELVHVFGGLKMALHLLYSLISFKPSADPGQITHYISRDKPETHPDFYEAHDFLVKMRLSVSPLLLDIWHSPWLVSAPPSVSKYVIQSIHEIVTGDNEIPSANFGTEIMPNSGPGLLRSSGPPDEDRIRQLTDMGFPRSSAVRALSRSNNSVNFATEYLLTHPFELPEPPLLEDTAETDQTGDSHDAPSDSGTVDSQGDHAMDTEETPSVSAAHASPSLQETFEPEKTVEERRQELDIIRQTSVSDIGPLSLRLADAHPSLIFEVRHAFIGPSDKYQFEAVRCVLKDIEKFSPAAYDLQEEPLAVRCRLLALILADSPKSALEISGNEEKSLMDLLHALLLSHPIGLDKDQPLPKWLPALLLAMESLLVSAEEPRAVPLVSADQAVEIPELLAGPAYTEARASLFELCIRLLHIPSLPRDEVLATLRMLVHLTRDRSMASQLVQRDGVSLLLQRLKGSASDAVISGFQSHIAIILRHLVEDQNVLASIMRQEIRRWFANPRTRVVEVVTYVRHSSAMAARDPRVFLDVTKDLCTLLRPDVPNPQITFKSDIVESSKILPILAPGKAGSEGNNQMQIDNPVAHTPSTLSDTLETVVHFMLGELIRVGKIASDTLRYESSGSRADGKLSFPSAQASQGSALPDAGENVKLSLLPSELDSTAETPQKTQDAHFYACFLMQSLSELLFSYEQCKVAFLTYPKKRSQIPAKDVFTRSKSTALSFILSELVSFGAFNVEPKFDPRKCIVLCNWAMSIIVALCVDSSASHGTSNHTLDLTSIRKLVLESINRSIKDTPANEPADARYGRILALADLCHRLLTVRFGSAGSTKVVEETPMQLAKIMLEKNFVATLTNVLSDVDLNYPNMRSLVAAILRPLESLTKVAIKMGRASDKKKDSQDKKSSTSSPLSSEDEDEDEMDTEGRGETPDLYRNSSLGMYTGEMDDVNYDDGDDIMDEDEGEEDEDVDVDYDEDTGSEDSSNTEPEDDAREVGEIDGPRDGWDDMDDEMGEAGEGDDDDDDDDLDEEEGADEEMMWQGAGVDDEVADDLVNDAGDDEDELDEVGMVDGDDQADEDDEADMFSDGHDLAEDLGELEQTDSRDSEDPFGLGRPVARNFGIRSRLFFGGGPSVQSRDIDPDVHVFGRPRYAGMSAEAMTHPLLIDASSSTSPSGQLRAQSRRARGSGSIMANGGAYVDILQTIEELVGGGAMQLVQELMTRTGIGGAIGADIHVEVPQPPPVLFGNPDRSQLQRQGRPGISTSVRLRDPRTSEGRSENPEFGPLPTIQRWTEEAKITHGKHLQDRTQRLCNHIVLALLPDAREEAKRAKEKEEKEKAEKEAAEKEKAEKIAKEEAEKAAAGKIDAEKAAAEKKVVEGEAAVPVQTLPDMTSVPEISAEESVPSGQQPDIQTTLQLSVNEDAEMADATSVLNEAETAPQDIVPSSSRPEVMSSGQEPTAASERITVTIHGNVVDITDTGIDPTFLEALPDDMREEVLNQHFREQRSSRVEPSAESQISPEFLDALPPEIRAEILREERLERTRRERQQAVGGQAEDASQTGPADIDTADFIASLDPQLRQVVLLDSDEGILQTLPPHMVAEAGIYPRPPAAPVPRKAPQARDAIQLLDRSGLTALVRLLFFPHLSKKTILHKVLLNLCENSKSRTELFNVLLSILHDGTGDLATVDKSFSQLSFRNTKGTTQLSTKNVGKQKELTLSSSSPIVPSETPPDLVAQRCLDALSFIVGTNELSSLFFLTEHELPVGLKRNVSKKGKGKEKQAAQSHYPIVLLLGLLDRQTLLKTPSIMDSVAGLLDAVTRPLTSLKEDVKKETPREKSLASPSQQEAATSSSTVAASTGVSVAAEASATTTAGQAPQEKPTSVETVEEKILLANPPQIPHPALRSIVNILTVGECSGRTFQHTLALIQHFSFLPDARDVVAQELKVKAHDFGQNLSTDLDALVQALQESQAQNELPPSVVAKFSPASSEQAKLLRVLKTIDYMYSKASSGPSRTQDRTDTDSAREIYETFRFTPLWRKLSDCLAVVESKTNVENIATILLPLIESLMVVCKNVGVKSPTALRAVPGSPRSPLPAEESVDDLFVSFTDDHRKILNLMVRNNPSLMSGSFSLLVQNPRVLDFDNKRNYFNQQLHKRSYPREHYGTLQLNVRRARVFEDSYHAFQHKSGDQIKYGKLSVRFYAEEGVDAGGVTREWFQILARQMFDPNYALFEPCAADKQTYQPNRASEINPDHLLYFKFVGRVIGKAIYDGRLMDAHFARSLYRQLLGKRVDYRDVEWVDPEYYKSLCWILENDPTVLDLTFITEVDEFGRHAVIPLKENGTSILVTMENRKEYVQLSAQYRLHSSIEKQIDSLLSGFYEIIPKDLISIFNEQEVELLISGTPDIDVDEWRAATEYNGYTSSDPVIVWWWRALKSFNRDERAKVLSFATGTSRVPLGGFVDLQGVQGVQRFSIHRAYGDPDRLPQAHTCFNQIDLPQYSSYEKLRQQLLLAINEGGEGFAFA</sequence>
<keyword evidence="5" id="KW-0813">Transport</keyword>
<dbReference type="UniPathway" id="UPA00143"/>
<dbReference type="FunFam" id="3.30.2410.10:FF:000004">
    <property type="entry name" value="E3 ubiquitin-protein ligase HUWE1, variant"/>
    <property type="match status" value="1"/>
</dbReference>
<feature type="region of interest" description="Disordered" evidence="12">
    <location>
        <begin position="1296"/>
        <end position="1362"/>
    </location>
</feature>
<dbReference type="EC" id="2.3.2.26" evidence="4"/>
<feature type="compositionally biased region" description="Basic and acidic residues" evidence="12">
    <location>
        <begin position="980"/>
        <end position="991"/>
    </location>
</feature>
<dbReference type="Pfam" id="PF06012">
    <property type="entry name" value="DUF908"/>
    <property type="match status" value="1"/>
</dbReference>
<feature type="compositionally biased region" description="Basic and acidic residues" evidence="12">
    <location>
        <begin position="2113"/>
        <end position="2125"/>
    </location>
</feature>
<feature type="region of interest" description="Disordered" evidence="12">
    <location>
        <begin position="2286"/>
        <end position="2307"/>
    </location>
</feature>
<keyword evidence="7 11" id="KW-0833">Ubl conjugation pathway</keyword>
<dbReference type="GO" id="GO:0005737">
    <property type="term" value="C:cytoplasm"/>
    <property type="evidence" value="ECO:0007669"/>
    <property type="project" value="TreeGrafter"/>
</dbReference>
<evidence type="ECO:0000256" key="6">
    <source>
        <dbReference type="ARBA" id="ARBA00022679"/>
    </source>
</evidence>
<feature type="compositionally biased region" description="Acidic residues" evidence="12">
    <location>
        <begin position="2066"/>
        <end position="2100"/>
    </location>
</feature>
<gene>
    <name evidence="15" type="ORF">EW145_g3974</name>
</gene>
<dbReference type="SMART" id="SM00165">
    <property type="entry name" value="UBA"/>
    <property type="match status" value="1"/>
</dbReference>
<evidence type="ECO:0000256" key="9">
    <source>
        <dbReference type="ARBA" id="ARBA00023242"/>
    </source>
</evidence>
<dbReference type="Pfam" id="PF00632">
    <property type="entry name" value="HECT"/>
    <property type="match status" value="1"/>
</dbReference>
<dbReference type="GO" id="GO:0006511">
    <property type="term" value="P:ubiquitin-dependent protein catabolic process"/>
    <property type="evidence" value="ECO:0007669"/>
    <property type="project" value="TreeGrafter"/>
</dbReference>
<dbReference type="Proteomes" id="UP000308199">
    <property type="component" value="Unassembled WGS sequence"/>
</dbReference>
<feature type="active site" description="Glycyl thioester intermediate" evidence="11">
    <location>
        <position position="3603"/>
    </location>
</feature>
<keyword evidence="16" id="KW-1185">Reference proteome</keyword>
<dbReference type="PANTHER" id="PTHR11254">
    <property type="entry name" value="HECT DOMAIN UBIQUITIN-PROTEIN LIGASE"/>
    <property type="match status" value="1"/>
</dbReference>
<feature type="region of interest" description="Disordered" evidence="12">
    <location>
        <begin position="2661"/>
        <end position="2681"/>
    </location>
</feature>
<dbReference type="PROSITE" id="PS50237">
    <property type="entry name" value="HECT"/>
    <property type="match status" value="1"/>
</dbReference>
<evidence type="ECO:0000256" key="11">
    <source>
        <dbReference type="PROSITE-ProRule" id="PRU00104"/>
    </source>
</evidence>
<dbReference type="SUPFAM" id="SSF46934">
    <property type="entry name" value="UBA-like"/>
    <property type="match status" value="1"/>
</dbReference>
<dbReference type="Pfam" id="PF06025">
    <property type="entry name" value="DUF913"/>
    <property type="match status" value="1"/>
</dbReference>
<dbReference type="PROSITE" id="PS50030">
    <property type="entry name" value="UBA"/>
    <property type="match status" value="1"/>
</dbReference>
<protein>
    <recommendedName>
        <fullName evidence="4">HECT-type E3 ubiquitin transferase</fullName>
        <ecNumber evidence="4">2.3.2.26</ecNumber>
    </recommendedName>
</protein>
<comment type="similarity">
    <text evidence="10">Belongs to the UPL family. TOM1/PTR1 subfamily.</text>
</comment>
<dbReference type="Gene3D" id="3.90.1750.10">
    <property type="entry name" value="Hect, E3 ligase catalytic domains"/>
    <property type="match status" value="1"/>
</dbReference>
<dbReference type="InterPro" id="IPR010309">
    <property type="entry name" value="E3_Ub_ligase_DUF908"/>
</dbReference>
<dbReference type="InterPro" id="IPR000569">
    <property type="entry name" value="HECT_dom"/>
</dbReference>
<dbReference type="PANTHER" id="PTHR11254:SF67">
    <property type="entry name" value="E3 UBIQUITIN-PROTEIN LIGASE HUWE1"/>
    <property type="match status" value="1"/>
</dbReference>
<keyword evidence="6" id="KW-0808">Transferase</keyword>
<keyword evidence="8" id="KW-0509">mRNA transport</keyword>
<feature type="region of interest" description="Disordered" evidence="12">
    <location>
        <begin position="2365"/>
        <end position="2404"/>
    </location>
</feature>
<dbReference type="Gene3D" id="3.30.2410.10">
    <property type="entry name" value="Hect, E3 ligase catalytic domain"/>
    <property type="match status" value="1"/>
</dbReference>
<feature type="region of interest" description="Disordered" evidence="12">
    <location>
        <begin position="2446"/>
        <end position="2470"/>
    </location>
</feature>
<feature type="compositionally biased region" description="Acidic residues" evidence="12">
    <location>
        <begin position="2126"/>
        <end position="2157"/>
    </location>
</feature>
<feature type="compositionally biased region" description="Basic and acidic residues" evidence="12">
    <location>
        <begin position="2942"/>
        <end position="2954"/>
    </location>
</feature>
<evidence type="ECO:0000259" key="13">
    <source>
        <dbReference type="PROSITE" id="PS50030"/>
    </source>
</evidence>
<dbReference type="GO" id="GO:0051028">
    <property type="term" value="P:mRNA transport"/>
    <property type="evidence" value="ECO:0007669"/>
    <property type="project" value="UniProtKB-KW"/>
</dbReference>
<dbReference type="OrthoDB" id="8068875at2759"/>
<dbReference type="EMBL" id="SGPK01000186">
    <property type="protein sequence ID" value="THH06601.1"/>
    <property type="molecule type" value="Genomic_DNA"/>
</dbReference>
<feature type="region of interest" description="Disordered" evidence="12">
    <location>
        <begin position="2554"/>
        <end position="2578"/>
    </location>
</feature>
<dbReference type="Gene3D" id="3.30.2160.10">
    <property type="entry name" value="Hect, E3 ligase catalytic domain"/>
    <property type="match status" value="1"/>
</dbReference>
<feature type="region of interest" description="Disordered" evidence="12">
    <location>
        <begin position="1749"/>
        <end position="1770"/>
    </location>
</feature>
<feature type="domain" description="HECT" evidence="14">
    <location>
        <begin position="3301"/>
        <end position="3636"/>
    </location>
</feature>
<name>A0A4S4L6M0_9AGAM</name>
<evidence type="ECO:0000256" key="7">
    <source>
        <dbReference type="ARBA" id="ARBA00022786"/>
    </source>
</evidence>
<evidence type="ECO:0000256" key="12">
    <source>
        <dbReference type="SAM" id="MobiDB-lite"/>
    </source>
</evidence>
<feature type="region of interest" description="Disordered" evidence="12">
    <location>
        <begin position="958"/>
        <end position="991"/>
    </location>
</feature>
<feature type="compositionally biased region" description="Polar residues" evidence="12">
    <location>
        <begin position="2561"/>
        <end position="2577"/>
    </location>
</feature>
<dbReference type="Pfam" id="PF14377">
    <property type="entry name" value="UBM"/>
    <property type="match status" value="3"/>
</dbReference>
<dbReference type="FunFam" id="3.30.2160.10:FF:000001">
    <property type="entry name" value="E3 ubiquitin-protein ligase NEDD4-like"/>
    <property type="match status" value="1"/>
</dbReference>
<evidence type="ECO:0000313" key="15">
    <source>
        <dbReference type="EMBL" id="THH06601.1"/>
    </source>
</evidence>
<feature type="compositionally biased region" description="Basic and acidic residues" evidence="12">
    <location>
        <begin position="2385"/>
        <end position="2398"/>
    </location>
</feature>
<dbReference type="Gene3D" id="1.25.10.10">
    <property type="entry name" value="Leucine-rich Repeat Variant"/>
    <property type="match status" value="1"/>
</dbReference>
<feature type="domain" description="UBA" evidence="13">
    <location>
        <begin position="1252"/>
        <end position="1292"/>
    </location>
</feature>
<evidence type="ECO:0000256" key="5">
    <source>
        <dbReference type="ARBA" id="ARBA00022448"/>
    </source>
</evidence>
<dbReference type="SMART" id="SM00119">
    <property type="entry name" value="HECTc"/>
    <property type="match status" value="1"/>
</dbReference>
<feature type="region of interest" description="Disordered" evidence="12">
    <location>
        <begin position="2942"/>
        <end position="2969"/>
    </location>
</feature>
<dbReference type="CDD" id="cd00078">
    <property type="entry name" value="HECTc"/>
    <property type="match status" value="1"/>
</dbReference>
<evidence type="ECO:0000313" key="16">
    <source>
        <dbReference type="Proteomes" id="UP000308199"/>
    </source>
</evidence>
<evidence type="ECO:0000256" key="2">
    <source>
        <dbReference type="ARBA" id="ARBA00004123"/>
    </source>
</evidence>
<evidence type="ECO:0000256" key="10">
    <source>
        <dbReference type="ARBA" id="ARBA00034494"/>
    </source>
</evidence>
<dbReference type="GO" id="GO:0000209">
    <property type="term" value="P:protein polyubiquitination"/>
    <property type="evidence" value="ECO:0007669"/>
    <property type="project" value="TreeGrafter"/>
</dbReference>
<feature type="compositionally biased region" description="Acidic residues" evidence="12">
    <location>
        <begin position="2164"/>
        <end position="2203"/>
    </location>
</feature>
<comment type="catalytic activity">
    <reaction evidence="1">
        <text>S-ubiquitinyl-[E2 ubiquitin-conjugating enzyme]-L-cysteine + [acceptor protein]-L-lysine = [E2 ubiquitin-conjugating enzyme]-L-cysteine + N(6)-ubiquitinyl-[acceptor protein]-L-lysine.</text>
        <dbReference type="EC" id="2.3.2.26"/>
    </reaction>
</comment>
<evidence type="ECO:0000256" key="1">
    <source>
        <dbReference type="ARBA" id="ARBA00000885"/>
    </source>
</evidence>
<evidence type="ECO:0000256" key="3">
    <source>
        <dbReference type="ARBA" id="ARBA00004906"/>
    </source>
</evidence>
<dbReference type="InterPro" id="IPR050409">
    <property type="entry name" value="E3_ubiq-protein_ligase"/>
</dbReference>
<dbReference type="GO" id="GO:0061630">
    <property type="term" value="F:ubiquitin protein ligase activity"/>
    <property type="evidence" value="ECO:0007669"/>
    <property type="project" value="UniProtKB-EC"/>
</dbReference>
<dbReference type="FunFam" id="3.90.1750.10:FF:000003">
    <property type="entry name" value="E3 ubiquitin-protein ligase UPL1"/>
    <property type="match status" value="1"/>
</dbReference>
<accession>A0A4S4L6M0</accession>
<dbReference type="InterPro" id="IPR011989">
    <property type="entry name" value="ARM-like"/>
</dbReference>
<evidence type="ECO:0000256" key="8">
    <source>
        <dbReference type="ARBA" id="ARBA00022816"/>
    </source>
</evidence>
<dbReference type="InterPro" id="IPR010314">
    <property type="entry name" value="E3_Ub_ligase_DUF913"/>
</dbReference>
<comment type="caution">
    <text evidence="15">The sequence shown here is derived from an EMBL/GenBank/DDBJ whole genome shotgun (WGS) entry which is preliminary data.</text>
</comment>
<feature type="compositionally biased region" description="Basic and acidic residues" evidence="12">
    <location>
        <begin position="2014"/>
        <end position="2027"/>
    </location>
</feature>
<dbReference type="InterPro" id="IPR009060">
    <property type="entry name" value="UBA-like_sf"/>
</dbReference>
<dbReference type="InterPro" id="IPR015940">
    <property type="entry name" value="UBA"/>
</dbReference>
<dbReference type="Pfam" id="PF22562">
    <property type="entry name" value="UBA_7"/>
    <property type="match status" value="1"/>
</dbReference>
<dbReference type="InterPro" id="IPR025527">
    <property type="entry name" value="HUWE1/Rev1_UBM"/>
</dbReference>